<evidence type="ECO:0000313" key="2">
    <source>
        <dbReference type="EMBL" id="OMO72926.1"/>
    </source>
</evidence>
<keyword evidence="3" id="KW-1185">Reference proteome</keyword>
<comment type="caution">
    <text evidence="2">The sequence shown here is derived from an EMBL/GenBank/DDBJ whole genome shotgun (WGS) entry which is preliminary data.</text>
</comment>
<dbReference type="Pfam" id="PF03732">
    <property type="entry name" value="Retrotrans_gag"/>
    <property type="match status" value="1"/>
</dbReference>
<evidence type="ECO:0000259" key="1">
    <source>
        <dbReference type="Pfam" id="PF03732"/>
    </source>
</evidence>
<dbReference type="EMBL" id="AWWV01011313">
    <property type="protein sequence ID" value="OMO72926.1"/>
    <property type="molecule type" value="Genomic_DNA"/>
</dbReference>
<dbReference type="Gramene" id="OMO72926">
    <property type="protein sequence ID" value="OMO72926"/>
    <property type="gene ID" value="CCACVL1_17510"/>
</dbReference>
<proteinExistence type="predicted"/>
<reference evidence="2 3" key="1">
    <citation type="submission" date="2013-09" db="EMBL/GenBank/DDBJ databases">
        <title>Corchorus capsularis genome sequencing.</title>
        <authorList>
            <person name="Alam M."/>
            <person name="Haque M.S."/>
            <person name="Islam M.S."/>
            <person name="Emdad E.M."/>
            <person name="Islam M.M."/>
            <person name="Ahmed B."/>
            <person name="Halim A."/>
            <person name="Hossen Q.M.M."/>
            <person name="Hossain M.Z."/>
            <person name="Ahmed R."/>
            <person name="Khan M.M."/>
            <person name="Islam R."/>
            <person name="Rashid M.M."/>
            <person name="Khan S.A."/>
            <person name="Rahman M.S."/>
            <person name="Alam M."/>
        </authorList>
    </citation>
    <scope>NUCLEOTIDE SEQUENCE [LARGE SCALE GENOMIC DNA]</scope>
    <source>
        <strain evidence="3">cv. CVL-1</strain>
        <tissue evidence="2">Whole seedling</tissue>
    </source>
</reference>
<dbReference type="OrthoDB" id="1750749at2759"/>
<dbReference type="AlphaFoldDB" id="A0A1R3HR93"/>
<dbReference type="InterPro" id="IPR005162">
    <property type="entry name" value="Retrotrans_gag_dom"/>
</dbReference>
<accession>A0A1R3HR93</accession>
<protein>
    <submittedName>
        <fullName evidence="2">Retrotransposon gag protein</fullName>
    </submittedName>
</protein>
<dbReference type="Proteomes" id="UP000188268">
    <property type="component" value="Unassembled WGS sequence"/>
</dbReference>
<name>A0A1R3HR93_COCAP</name>
<sequence length="95" mass="10735">MDHPTITWDAFAQQCSLQFGPPIRRNKLGELVKLSQTGSVEDYQRKFEQLAARAEVLEDNNKVDQIEEHLEDLDIAENPLSNYSACGQAIFRGGK</sequence>
<feature type="domain" description="Retrotransposon gag" evidence="1">
    <location>
        <begin position="6"/>
        <end position="64"/>
    </location>
</feature>
<gene>
    <name evidence="2" type="ORF">CCACVL1_17510</name>
</gene>
<dbReference type="STRING" id="210143.A0A1R3HR93"/>
<organism evidence="2 3">
    <name type="scientific">Corchorus capsularis</name>
    <name type="common">Jute</name>
    <dbReference type="NCBI Taxonomy" id="210143"/>
    <lineage>
        <taxon>Eukaryota</taxon>
        <taxon>Viridiplantae</taxon>
        <taxon>Streptophyta</taxon>
        <taxon>Embryophyta</taxon>
        <taxon>Tracheophyta</taxon>
        <taxon>Spermatophyta</taxon>
        <taxon>Magnoliopsida</taxon>
        <taxon>eudicotyledons</taxon>
        <taxon>Gunneridae</taxon>
        <taxon>Pentapetalae</taxon>
        <taxon>rosids</taxon>
        <taxon>malvids</taxon>
        <taxon>Malvales</taxon>
        <taxon>Malvaceae</taxon>
        <taxon>Grewioideae</taxon>
        <taxon>Apeibeae</taxon>
        <taxon>Corchorus</taxon>
    </lineage>
</organism>
<evidence type="ECO:0000313" key="3">
    <source>
        <dbReference type="Proteomes" id="UP000188268"/>
    </source>
</evidence>